<feature type="modified residue" description="4-aspartylphosphate" evidence="2">
    <location>
        <position position="77"/>
    </location>
</feature>
<name>A0A6M5YLZ9_9BACT</name>
<keyword evidence="6" id="KW-1185">Reference proteome</keyword>
<dbReference type="Proteomes" id="UP000503447">
    <property type="component" value="Chromosome"/>
</dbReference>
<sequence length="181" mass="19541">MSPSTGPTRDDPTTARGARSTARPPGVLIVDDHDDVRNFLGVLSRTHGFAVWLAAGGLEGEAIYRAYSSEIDLILLDVRMPDRDGPDTLVAIRAINPTVPCCFISGHTGHYTEEHLLGLGASALLRKPFRVPELVDHLRRLSAPTGSRDENGCCHTGASGHAAEGHPTRVARRAIEYAEER</sequence>
<dbReference type="EMBL" id="CP053452">
    <property type="protein sequence ID" value="QJW94333.1"/>
    <property type="molecule type" value="Genomic_DNA"/>
</dbReference>
<evidence type="ECO:0000259" key="4">
    <source>
        <dbReference type="PROSITE" id="PS50110"/>
    </source>
</evidence>
<dbReference type="SMART" id="SM00448">
    <property type="entry name" value="REC"/>
    <property type="match status" value="1"/>
</dbReference>
<feature type="domain" description="Response regulatory" evidence="4">
    <location>
        <begin position="26"/>
        <end position="142"/>
    </location>
</feature>
<evidence type="ECO:0000313" key="5">
    <source>
        <dbReference type="EMBL" id="QJW94333.1"/>
    </source>
</evidence>
<dbReference type="Gene3D" id="3.40.50.2300">
    <property type="match status" value="1"/>
</dbReference>
<dbReference type="AlphaFoldDB" id="A0A6M5YLZ9"/>
<organism evidence="5 6">
    <name type="scientific">Frigoriglobus tundricola</name>
    <dbReference type="NCBI Taxonomy" id="2774151"/>
    <lineage>
        <taxon>Bacteria</taxon>
        <taxon>Pseudomonadati</taxon>
        <taxon>Planctomycetota</taxon>
        <taxon>Planctomycetia</taxon>
        <taxon>Gemmatales</taxon>
        <taxon>Gemmataceae</taxon>
        <taxon>Frigoriglobus</taxon>
    </lineage>
</organism>
<dbReference type="KEGG" id="ftj:FTUN_1853"/>
<dbReference type="InterPro" id="IPR001789">
    <property type="entry name" value="Sig_transdc_resp-reg_receiver"/>
</dbReference>
<accession>A0A6M5YLZ9</accession>
<proteinExistence type="predicted"/>
<dbReference type="CDD" id="cd00156">
    <property type="entry name" value="REC"/>
    <property type="match status" value="1"/>
</dbReference>
<reference evidence="6" key="1">
    <citation type="submission" date="2020-05" db="EMBL/GenBank/DDBJ databases">
        <title>Frigoriglobus tundricola gen. nov., sp. nov., a psychrotolerant cellulolytic planctomycete of the family Gemmataceae with two divergent copies of 16S rRNA gene.</title>
        <authorList>
            <person name="Kulichevskaya I.S."/>
            <person name="Ivanova A.A."/>
            <person name="Naumoff D.G."/>
            <person name="Beletsky A.V."/>
            <person name="Rijpstra W.I.C."/>
            <person name="Sinninghe Damste J.S."/>
            <person name="Mardanov A.V."/>
            <person name="Ravin N.V."/>
            <person name="Dedysh S.N."/>
        </authorList>
    </citation>
    <scope>NUCLEOTIDE SEQUENCE [LARGE SCALE GENOMIC DNA]</scope>
    <source>
        <strain evidence="6">PL17</strain>
    </source>
</reference>
<evidence type="ECO:0000256" key="1">
    <source>
        <dbReference type="ARBA" id="ARBA00022553"/>
    </source>
</evidence>
<keyword evidence="1 2" id="KW-0597">Phosphoprotein</keyword>
<dbReference type="RefSeq" id="WP_227254810.1">
    <property type="nucleotide sequence ID" value="NZ_CP053452.2"/>
</dbReference>
<dbReference type="PANTHER" id="PTHR44591:SF3">
    <property type="entry name" value="RESPONSE REGULATORY DOMAIN-CONTAINING PROTEIN"/>
    <property type="match status" value="1"/>
</dbReference>
<dbReference type="InterPro" id="IPR011006">
    <property type="entry name" value="CheY-like_superfamily"/>
</dbReference>
<dbReference type="PROSITE" id="PS50110">
    <property type="entry name" value="RESPONSE_REGULATORY"/>
    <property type="match status" value="1"/>
</dbReference>
<evidence type="ECO:0000256" key="2">
    <source>
        <dbReference type="PROSITE-ProRule" id="PRU00169"/>
    </source>
</evidence>
<protein>
    <recommendedName>
        <fullName evidence="4">Response regulatory domain-containing protein</fullName>
    </recommendedName>
</protein>
<dbReference type="Pfam" id="PF00072">
    <property type="entry name" value="Response_reg"/>
    <property type="match status" value="1"/>
</dbReference>
<dbReference type="PANTHER" id="PTHR44591">
    <property type="entry name" value="STRESS RESPONSE REGULATOR PROTEIN 1"/>
    <property type="match status" value="1"/>
</dbReference>
<evidence type="ECO:0000256" key="3">
    <source>
        <dbReference type="SAM" id="MobiDB-lite"/>
    </source>
</evidence>
<evidence type="ECO:0000313" key="6">
    <source>
        <dbReference type="Proteomes" id="UP000503447"/>
    </source>
</evidence>
<gene>
    <name evidence="5" type="ORF">FTUN_1853</name>
</gene>
<dbReference type="GO" id="GO:0000160">
    <property type="term" value="P:phosphorelay signal transduction system"/>
    <property type="evidence" value="ECO:0007669"/>
    <property type="project" value="InterPro"/>
</dbReference>
<dbReference type="InterPro" id="IPR050595">
    <property type="entry name" value="Bact_response_regulator"/>
</dbReference>
<feature type="region of interest" description="Disordered" evidence="3">
    <location>
        <begin position="1"/>
        <end position="26"/>
    </location>
</feature>
<dbReference type="SUPFAM" id="SSF52172">
    <property type="entry name" value="CheY-like"/>
    <property type="match status" value="1"/>
</dbReference>